<reference evidence="1 2" key="1">
    <citation type="submission" date="2018-06" db="EMBL/GenBank/DDBJ databases">
        <authorList>
            <consortium name="Pathogen Informatics"/>
            <person name="Doyle S."/>
        </authorList>
    </citation>
    <scope>NUCLEOTIDE SEQUENCE [LARGE SCALE GENOMIC DNA]</scope>
    <source>
        <strain evidence="1 2">NCTC10786</strain>
    </source>
</reference>
<accession>A0A2X2X7Y3</accession>
<gene>
    <name evidence="1" type="ORF">NCTC10786_01221</name>
</gene>
<sequence length="86" mass="9661">MVGRQAPVQRTSEPFQPGLPLFRLFRFQVRIRVDAKTGRTKLLPQEMETGTGTIADSYSIVVDKLPSSRRLPGAMPAKLFIMIFTP</sequence>
<proteinExistence type="predicted"/>
<dbReference type="AlphaFoldDB" id="A0A2X2X7Y3"/>
<organism evidence="1 2">
    <name type="scientific">Citrobacter koseri</name>
    <name type="common">Citrobacter diversus</name>
    <dbReference type="NCBI Taxonomy" id="545"/>
    <lineage>
        <taxon>Bacteria</taxon>
        <taxon>Pseudomonadati</taxon>
        <taxon>Pseudomonadota</taxon>
        <taxon>Gammaproteobacteria</taxon>
        <taxon>Enterobacterales</taxon>
        <taxon>Enterobacteriaceae</taxon>
        <taxon>Citrobacter</taxon>
    </lineage>
</organism>
<evidence type="ECO:0000313" key="2">
    <source>
        <dbReference type="Proteomes" id="UP000251584"/>
    </source>
</evidence>
<evidence type="ECO:0000313" key="1">
    <source>
        <dbReference type="EMBL" id="SQB21989.1"/>
    </source>
</evidence>
<dbReference type="EMBL" id="UAVY01000001">
    <property type="protein sequence ID" value="SQB21989.1"/>
    <property type="molecule type" value="Genomic_DNA"/>
</dbReference>
<dbReference type="Proteomes" id="UP000251584">
    <property type="component" value="Unassembled WGS sequence"/>
</dbReference>
<protein>
    <submittedName>
        <fullName evidence="1">Uncharacterized protein</fullName>
    </submittedName>
</protein>
<name>A0A2X2X7Y3_CITKO</name>